<feature type="region of interest" description="Disordered" evidence="1">
    <location>
        <begin position="51"/>
        <end position="91"/>
    </location>
</feature>
<comment type="caution">
    <text evidence="3">The sequence shown here is derived from an EMBL/GenBank/DDBJ whole genome shotgun (WGS) entry which is preliminary data.</text>
</comment>
<protein>
    <submittedName>
        <fullName evidence="3">Uncharacterized protein</fullName>
    </submittedName>
</protein>
<evidence type="ECO:0000313" key="3">
    <source>
        <dbReference type="EMBL" id="KAF0901590.1"/>
    </source>
</evidence>
<gene>
    <name evidence="3" type="ORF">E2562_003561</name>
</gene>
<accession>A0A6G1CN96</accession>
<keyword evidence="2" id="KW-0732">Signal</keyword>
<reference evidence="3 4" key="1">
    <citation type="submission" date="2019-11" db="EMBL/GenBank/DDBJ databases">
        <title>Whole genome sequence of Oryza granulata.</title>
        <authorList>
            <person name="Li W."/>
        </authorList>
    </citation>
    <scope>NUCLEOTIDE SEQUENCE [LARGE SCALE GENOMIC DNA]</scope>
    <source>
        <strain evidence="4">cv. Menghai</strain>
        <tissue evidence="3">Leaf</tissue>
    </source>
</reference>
<evidence type="ECO:0000256" key="1">
    <source>
        <dbReference type="SAM" id="MobiDB-lite"/>
    </source>
</evidence>
<feature type="chain" id="PRO_5026054882" evidence="2">
    <location>
        <begin position="27"/>
        <end position="91"/>
    </location>
</feature>
<dbReference type="Proteomes" id="UP000479710">
    <property type="component" value="Unassembled WGS sequence"/>
</dbReference>
<dbReference type="EMBL" id="SPHZ02000008">
    <property type="protein sequence ID" value="KAF0901590.1"/>
    <property type="molecule type" value="Genomic_DNA"/>
</dbReference>
<proteinExistence type="predicted"/>
<feature type="compositionally biased region" description="Basic residues" evidence="1">
    <location>
        <begin position="51"/>
        <end position="61"/>
    </location>
</feature>
<evidence type="ECO:0000313" key="4">
    <source>
        <dbReference type="Proteomes" id="UP000479710"/>
    </source>
</evidence>
<sequence>MAASLTATLLASFAFFLASLPSGTLTARHLASLQSRGRVLAFEDQLHQLRPSHHCHRRGRLPPRAPRRGEAEPKARETEQQQQSPVAVVLD</sequence>
<feature type="signal peptide" evidence="2">
    <location>
        <begin position="1"/>
        <end position="26"/>
    </location>
</feature>
<organism evidence="3 4">
    <name type="scientific">Oryza meyeriana var. granulata</name>
    <dbReference type="NCBI Taxonomy" id="110450"/>
    <lineage>
        <taxon>Eukaryota</taxon>
        <taxon>Viridiplantae</taxon>
        <taxon>Streptophyta</taxon>
        <taxon>Embryophyta</taxon>
        <taxon>Tracheophyta</taxon>
        <taxon>Spermatophyta</taxon>
        <taxon>Magnoliopsida</taxon>
        <taxon>Liliopsida</taxon>
        <taxon>Poales</taxon>
        <taxon>Poaceae</taxon>
        <taxon>BOP clade</taxon>
        <taxon>Oryzoideae</taxon>
        <taxon>Oryzeae</taxon>
        <taxon>Oryzinae</taxon>
        <taxon>Oryza</taxon>
        <taxon>Oryza meyeriana</taxon>
    </lineage>
</organism>
<keyword evidence="4" id="KW-1185">Reference proteome</keyword>
<dbReference type="AlphaFoldDB" id="A0A6G1CN96"/>
<feature type="compositionally biased region" description="Basic and acidic residues" evidence="1">
    <location>
        <begin position="67"/>
        <end position="79"/>
    </location>
</feature>
<name>A0A6G1CN96_9ORYZ</name>
<evidence type="ECO:0000256" key="2">
    <source>
        <dbReference type="SAM" id="SignalP"/>
    </source>
</evidence>